<keyword evidence="2" id="KW-1185">Reference proteome</keyword>
<comment type="caution">
    <text evidence="1">The sequence shown here is derived from an EMBL/GenBank/DDBJ whole genome shotgun (WGS) entry which is preliminary data.</text>
</comment>
<gene>
    <name evidence="1" type="ORF">HNQ79_003606</name>
</gene>
<dbReference type="EMBL" id="JACHEM010000009">
    <property type="protein sequence ID" value="MBB6437123.1"/>
    <property type="molecule type" value="Genomic_DNA"/>
</dbReference>
<evidence type="ECO:0000313" key="2">
    <source>
        <dbReference type="Proteomes" id="UP000540423"/>
    </source>
</evidence>
<sequence>MWDGAVFVRRVSTAPRPSCPAAAVTRTAANSMPGGASWTGFSSILSSTSRRTTSCLGVVSVAARSTTAESAV</sequence>
<name>A0A7X0HJ51_9ACTN</name>
<dbReference type="AlphaFoldDB" id="A0A7X0HJ51"/>
<organism evidence="1 2">
    <name type="scientific">Streptomyces candidus</name>
    <dbReference type="NCBI Taxonomy" id="67283"/>
    <lineage>
        <taxon>Bacteria</taxon>
        <taxon>Bacillati</taxon>
        <taxon>Actinomycetota</taxon>
        <taxon>Actinomycetes</taxon>
        <taxon>Kitasatosporales</taxon>
        <taxon>Streptomycetaceae</taxon>
        <taxon>Streptomyces</taxon>
    </lineage>
</organism>
<accession>A0A7X0HJ51</accession>
<protein>
    <submittedName>
        <fullName evidence="1">Uncharacterized protein</fullName>
    </submittedName>
</protein>
<dbReference type="RefSeq" id="WP_185032204.1">
    <property type="nucleotide sequence ID" value="NZ_BNBN01000003.1"/>
</dbReference>
<reference evidence="1 2" key="1">
    <citation type="submission" date="2020-08" db="EMBL/GenBank/DDBJ databases">
        <title>Genomic Encyclopedia of Type Strains, Phase IV (KMG-IV): sequencing the most valuable type-strain genomes for metagenomic binning, comparative biology and taxonomic classification.</title>
        <authorList>
            <person name="Goeker M."/>
        </authorList>
    </citation>
    <scope>NUCLEOTIDE SEQUENCE [LARGE SCALE GENOMIC DNA]</scope>
    <source>
        <strain evidence="1 2">DSM 40141</strain>
    </source>
</reference>
<evidence type="ECO:0000313" key="1">
    <source>
        <dbReference type="EMBL" id="MBB6437123.1"/>
    </source>
</evidence>
<proteinExistence type="predicted"/>
<dbReference type="Proteomes" id="UP000540423">
    <property type="component" value="Unassembled WGS sequence"/>
</dbReference>